<dbReference type="InterPro" id="IPR003713">
    <property type="entry name" value="FliS"/>
</dbReference>
<organism evidence="1 2">
    <name type="scientific">Aurantiacibacter luteus</name>
    <dbReference type="NCBI Taxonomy" id="1581420"/>
    <lineage>
        <taxon>Bacteria</taxon>
        <taxon>Pseudomonadati</taxon>
        <taxon>Pseudomonadota</taxon>
        <taxon>Alphaproteobacteria</taxon>
        <taxon>Sphingomonadales</taxon>
        <taxon>Erythrobacteraceae</taxon>
        <taxon>Aurantiacibacter</taxon>
    </lineage>
</organism>
<dbReference type="RefSeq" id="WP_047005080.1">
    <property type="nucleotide sequence ID" value="NZ_LBHB01000006.1"/>
</dbReference>
<evidence type="ECO:0000313" key="1">
    <source>
        <dbReference type="EMBL" id="KLE31276.1"/>
    </source>
</evidence>
<dbReference type="GO" id="GO:0044780">
    <property type="term" value="P:bacterial-type flagellum assembly"/>
    <property type="evidence" value="ECO:0007669"/>
    <property type="project" value="InterPro"/>
</dbReference>
<evidence type="ECO:0000313" key="2">
    <source>
        <dbReference type="Proteomes" id="UP000053464"/>
    </source>
</evidence>
<accession>A0A0G9MKM0</accession>
<dbReference type="Proteomes" id="UP000053464">
    <property type="component" value="Unassembled WGS sequence"/>
</dbReference>
<comment type="caution">
    <text evidence="1">The sequence shown here is derived from an EMBL/GenBank/DDBJ whole genome shotgun (WGS) entry which is preliminary data.</text>
</comment>
<reference evidence="1 2" key="1">
    <citation type="submission" date="2015-04" db="EMBL/GenBank/DDBJ databases">
        <title>The draft genome sequence of Erythrobacter luteus KA37.</title>
        <authorList>
            <person name="Zhuang L."/>
            <person name="Liu Y."/>
            <person name="Shao Z."/>
        </authorList>
    </citation>
    <scope>NUCLEOTIDE SEQUENCE [LARGE SCALE GENOMIC DNA]</scope>
    <source>
        <strain evidence="1 2">KA37</strain>
    </source>
</reference>
<proteinExistence type="predicted"/>
<evidence type="ECO:0008006" key="3">
    <source>
        <dbReference type="Google" id="ProtNLM"/>
    </source>
</evidence>
<dbReference type="EMBL" id="LBHB01000006">
    <property type="protein sequence ID" value="KLE31276.1"/>
    <property type="molecule type" value="Genomic_DNA"/>
</dbReference>
<dbReference type="PATRIC" id="fig|1581420.6.peg.2869"/>
<dbReference type="STRING" id="1581420.AAW00_14030"/>
<protein>
    <recommendedName>
        <fullName evidence="3">Flagellin</fullName>
    </recommendedName>
</protein>
<keyword evidence="2" id="KW-1185">Reference proteome</keyword>
<dbReference type="SUPFAM" id="SSF101116">
    <property type="entry name" value="Flagellar export chaperone FliS"/>
    <property type="match status" value="1"/>
</dbReference>
<gene>
    <name evidence="1" type="ORF">AAW00_14030</name>
</gene>
<dbReference type="Gene3D" id="1.20.120.340">
    <property type="entry name" value="Flagellar protein FliS"/>
    <property type="match status" value="1"/>
</dbReference>
<dbReference type="AlphaFoldDB" id="A0A0G9MKM0"/>
<dbReference type="InterPro" id="IPR036584">
    <property type="entry name" value="FliS_sf"/>
</dbReference>
<name>A0A0G9MKM0_9SPHN</name>
<dbReference type="OrthoDB" id="7355300at2"/>
<dbReference type="Pfam" id="PF02561">
    <property type="entry name" value="FliS"/>
    <property type="match status" value="1"/>
</dbReference>
<sequence>MEFGARLMFMLRSPSDAYDRVALDARIAGSDARQLTGVCLDHAIESLGRALAADKSGSFSNRSQALGLCLNALSALALGIDRQHPMAAILSDFYEGMQISVAQAVRSFSRETVEKARGDLVDVATAMTAAQT</sequence>